<protein>
    <recommendedName>
        <fullName evidence="2">Zn(2)-C6 fungal-type domain-containing protein</fullName>
    </recommendedName>
</protein>
<reference evidence="3 4" key="1">
    <citation type="submission" date="2024-03" db="EMBL/GenBank/DDBJ databases">
        <authorList>
            <person name="Brejova B."/>
        </authorList>
    </citation>
    <scope>NUCLEOTIDE SEQUENCE [LARGE SCALE GENOMIC DNA]</scope>
    <source>
        <strain evidence="3 4">CBS 14171</strain>
    </source>
</reference>
<dbReference type="InterPro" id="IPR052400">
    <property type="entry name" value="Zn2-C6_fungal_TF"/>
</dbReference>
<feature type="compositionally biased region" description="Low complexity" evidence="1">
    <location>
        <begin position="522"/>
        <end position="532"/>
    </location>
</feature>
<evidence type="ECO:0000259" key="2">
    <source>
        <dbReference type="PROSITE" id="PS50048"/>
    </source>
</evidence>
<dbReference type="PROSITE" id="PS00463">
    <property type="entry name" value="ZN2_CY6_FUNGAL_1"/>
    <property type="match status" value="1"/>
</dbReference>
<dbReference type="SMART" id="SM00066">
    <property type="entry name" value="GAL4"/>
    <property type="match status" value="1"/>
</dbReference>
<accession>A0ABP0ZGR6</accession>
<feature type="compositionally biased region" description="Polar residues" evidence="1">
    <location>
        <begin position="366"/>
        <end position="382"/>
    </location>
</feature>
<keyword evidence="4" id="KW-1185">Reference proteome</keyword>
<dbReference type="EMBL" id="OZ022406">
    <property type="protein sequence ID" value="CAK9437206.1"/>
    <property type="molecule type" value="Genomic_DNA"/>
</dbReference>
<feature type="region of interest" description="Disordered" evidence="1">
    <location>
        <begin position="366"/>
        <end position="446"/>
    </location>
</feature>
<feature type="compositionally biased region" description="Basic and acidic residues" evidence="1">
    <location>
        <begin position="398"/>
        <end position="407"/>
    </location>
</feature>
<evidence type="ECO:0000313" key="3">
    <source>
        <dbReference type="EMBL" id="CAK9437206.1"/>
    </source>
</evidence>
<dbReference type="Pfam" id="PF00172">
    <property type="entry name" value="Zn_clus"/>
    <property type="match status" value="1"/>
</dbReference>
<feature type="region of interest" description="Disordered" evidence="1">
    <location>
        <begin position="503"/>
        <end position="561"/>
    </location>
</feature>
<proteinExistence type="predicted"/>
<evidence type="ECO:0000313" key="4">
    <source>
        <dbReference type="Proteomes" id="UP001497383"/>
    </source>
</evidence>
<dbReference type="PANTHER" id="PTHR47657:SF7">
    <property type="entry name" value="STEROL REGULATORY ELEMENT-BINDING PROTEIN ECM22"/>
    <property type="match status" value="1"/>
</dbReference>
<dbReference type="PANTHER" id="PTHR47657">
    <property type="entry name" value="STEROL REGULATORY ELEMENT-BINDING PROTEIN ECM22"/>
    <property type="match status" value="1"/>
</dbReference>
<feature type="compositionally biased region" description="Low complexity" evidence="1">
    <location>
        <begin position="384"/>
        <end position="397"/>
    </location>
</feature>
<feature type="domain" description="Zn(2)-C6 fungal-type" evidence="2">
    <location>
        <begin position="449"/>
        <end position="479"/>
    </location>
</feature>
<feature type="compositionally biased region" description="Low complexity" evidence="1">
    <location>
        <begin position="180"/>
        <end position="191"/>
    </location>
</feature>
<dbReference type="InterPro" id="IPR036864">
    <property type="entry name" value="Zn2-C6_fun-type_DNA-bd_sf"/>
</dbReference>
<dbReference type="PROSITE" id="PS50048">
    <property type="entry name" value="ZN2_CY6_FUNGAL_2"/>
    <property type="match status" value="1"/>
</dbReference>
<dbReference type="SUPFAM" id="SSF57701">
    <property type="entry name" value="Zn2/Cys6 DNA-binding domain"/>
    <property type="match status" value="1"/>
</dbReference>
<dbReference type="GeneID" id="92206780"/>
<name>A0ABP0ZGR6_9ASCO</name>
<dbReference type="RefSeq" id="XP_066828522.1">
    <property type="nucleotide sequence ID" value="XM_066971488.1"/>
</dbReference>
<dbReference type="CDD" id="cd00067">
    <property type="entry name" value="GAL4"/>
    <property type="match status" value="1"/>
</dbReference>
<feature type="region of interest" description="Disordered" evidence="1">
    <location>
        <begin position="165"/>
        <end position="191"/>
    </location>
</feature>
<feature type="compositionally biased region" description="Low complexity" evidence="1">
    <location>
        <begin position="283"/>
        <end position="292"/>
    </location>
</feature>
<dbReference type="Proteomes" id="UP001497383">
    <property type="component" value="Chromosome 2"/>
</dbReference>
<sequence>MGFPLEFDFDFDFDFDSTSELPYLSSSPSDDFMDMLQDRFAGTMAQNPSHNSSLRQLARAKQDDEIFNLYSKYNSAATSTGSNDAHKQSPTDLQTMGRISSQSDVNQRVAATSLNTTTTHHDDDFGAEDDEIKIIYASSHLNHATYDPSTLHQQIGGAHNQDMKSLANHALPPPLPPSPATTKTTRATDTTATTTAAAAAATSLDRSNIGYSHKDAAFTDVDNRIVVGSSTAFDPSSDSLTNYPIDTTHNHHHLHYQNMMHHANDTINFNYPAHVINTNHYPQQQQPQQLLHQNHHNSYHAPGSASLLSSLLSQPQSQSQSRTQTQYNFNINALSYTSSVNLVNYGNFTEGDINSLVVPILPSSINSRTSQSDGPDSHSTIPKSIDNSPSSISSLNDMVRKREKSSSKEVSSSMVHRIDPQEAAPAAISSPSVSTEKIKRRKHKNSKLGCAKCKKRRVKCSEDLPSCINCRKHKVKCSYLDYTEEQLKELREAKQQKLFLKLQNQRQKGDSSDSNEDEEEVSTTSTTVTGTSAGKVSKPRSRRQSTSMLNKAQEPLPQRLTLTKKAVSSSVIPSMVKTRTDDEFISTTTRDNLKLNRSNSSLVVFKNFSNILPTDAQSELLYPDYSMHGGSPGIESPYKVVSNPQIHGVLHMKMTFSHKRRRTINHQIEYMKRMKAIAPLVRDGTASLPQIRDLYTSWLNSFIYLGYSSALMFNCLLNLNTNYLITNCFGDSYKYYSSNGDVASIARGNELAKVRQALFVKSIKYYGEVVKRLRSMLSKNDDPDTAGSVSYILSLMSVYDPESSLNSTICFVDGLFGVLTYNVQSSATALKPPVLVPIYLKLMTNIARSIYLPGYNPTFLHELRHFLRRFGEILLPMIESARPTSNSREYLTHQFLGTKYRELYKFVNEAIDKYIPRINDNLHDMDLQRELLYEMISKWVKVFPGKFIASKKVQGPIEKVLYLFYKAFKKAFFAVCPQMKFFFLRDFDSPLMMDVFASYDDFDIYNYEIEYPSTKKFSDELYYPHVGELKYMASYLIRLTSFFQTRVGILYRLQVLDASTSKFALNEANQWRHTIHNIATVRKEFVERVGVKEIQITSFLEQHIRKSNYPQKISGYEMNADELIEISIINDGHVDLMSLQRSGLLKGDSDIRSQVAK</sequence>
<dbReference type="InterPro" id="IPR001138">
    <property type="entry name" value="Zn2Cys6_DnaBD"/>
</dbReference>
<dbReference type="Gene3D" id="4.10.240.10">
    <property type="entry name" value="Zn(2)-C6 fungal-type DNA-binding domain"/>
    <property type="match status" value="1"/>
</dbReference>
<feature type="region of interest" description="Disordered" evidence="1">
    <location>
        <begin position="283"/>
        <end position="304"/>
    </location>
</feature>
<feature type="compositionally biased region" description="Low complexity" evidence="1">
    <location>
        <begin position="423"/>
        <end position="434"/>
    </location>
</feature>
<organism evidence="3 4">
    <name type="scientific">Lodderomyces beijingensis</name>
    <dbReference type="NCBI Taxonomy" id="1775926"/>
    <lineage>
        <taxon>Eukaryota</taxon>
        <taxon>Fungi</taxon>
        <taxon>Dikarya</taxon>
        <taxon>Ascomycota</taxon>
        <taxon>Saccharomycotina</taxon>
        <taxon>Pichiomycetes</taxon>
        <taxon>Debaryomycetaceae</taxon>
        <taxon>Candida/Lodderomyces clade</taxon>
        <taxon>Lodderomyces</taxon>
    </lineage>
</organism>
<gene>
    <name evidence="3" type="ORF">LODBEIA_P15840</name>
</gene>
<evidence type="ECO:0000256" key="1">
    <source>
        <dbReference type="SAM" id="MobiDB-lite"/>
    </source>
</evidence>